<keyword evidence="25" id="KW-1185">Reference proteome</keyword>
<keyword evidence="5" id="KW-0548">Nucleotidyltransferase</keyword>
<evidence type="ECO:0000256" key="19">
    <source>
        <dbReference type="ARBA" id="ARBA00029943"/>
    </source>
</evidence>
<proteinExistence type="inferred from homology"/>
<dbReference type="InterPro" id="IPR014145">
    <property type="entry name" value="LigD_pol_dom"/>
</dbReference>
<comment type="catalytic activity">
    <reaction evidence="20">
        <text>ATP + (deoxyribonucleotide)n-3'-hydroxyl + 5'-phospho-(deoxyribonucleotide)m = (deoxyribonucleotide)n+m + AMP + diphosphate.</text>
        <dbReference type="EC" id="6.5.1.1"/>
    </reaction>
</comment>
<name>A0ABR6CRK8_9BACI</name>
<evidence type="ECO:0000256" key="12">
    <source>
        <dbReference type="ARBA" id="ARBA00022840"/>
    </source>
</evidence>
<feature type="domain" description="ATP-dependent DNA ligase family profile" evidence="23">
    <location>
        <begin position="106"/>
        <end position="207"/>
    </location>
</feature>
<dbReference type="SUPFAM" id="SSF56091">
    <property type="entry name" value="DNA ligase/mRNA capping enzyme, catalytic domain"/>
    <property type="match status" value="1"/>
</dbReference>
<evidence type="ECO:0000256" key="15">
    <source>
        <dbReference type="ARBA" id="ARBA00023172"/>
    </source>
</evidence>
<keyword evidence="3 24" id="KW-0436">Ligase</keyword>
<dbReference type="PANTHER" id="PTHR42705">
    <property type="entry name" value="BIFUNCTIONAL NON-HOMOLOGOUS END JOINING PROTEIN LIGD"/>
    <property type="match status" value="1"/>
</dbReference>
<dbReference type="InterPro" id="IPR016059">
    <property type="entry name" value="DNA_ligase_ATP-dep_CS"/>
</dbReference>
<dbReference type="InterPro" id="IPR052171">
    <property type="entry name" value="NHEJ_LigD"/>
</dbReference>
<evidence type="ECO:0000256" key="20">
    <source>
        <dbReference type="ARBA" id="ARBA00034003"/>
    </source>
</evidence>
<keyword evidence="6" id="KW-0540">Nuclease</keyword>
<sequence>MKPMLPTYHPQAPTGSQWNYEPKYDGFRGQLTIRKSSISLLSRNGKELLPQFPEIEDFIENLRPLLHEHLPLALDGELVWLENPLKANFQAIQWRGRLRRTKTIEESAQASPCRYIAFDILMHKGISLINLEYTIRKQQLREFFRNIECPLFPKPNSNQLLQYAPNSLDLPSIAEQILLHDGEGIVAKQIKSVWSEGKRSSDWIKTKNWKTTHCFITSYHENNGYFSLGVFNDKTICEIGQVKNGFSAEDYRILVELVKKNAHMHSSPSFYIHPSICIAVHFLHVYEEIELREPQFSHFLLDKSPEDCLWEDFIISQFTFPEKLAITSPLKPLWTLENGSFTKLQYLQYLREVSSWMLPYLENRLLTSIRYPHGVIANDKFFQKNVPDYAPDFVHTIPENNHNYIVCKDLQTLIWLGNQLAIEFHTPFQAAGNSMPDELVLDLDPPSEEQFNLAAKAALEIYQILKPLGIFSFIKTSGNKGLQVHIPLPRETFSYEDTRVFTKFLGDYLTSTFPDDFTIERLKKNRYQRLYLDFVQHHEGKTIITPYSTRGNSFAGVATPLFWEELSEGVHIRNYNVSNVPKRIKKHGCPFKEYNFVRVQQPFSEILEFLKRKKE</sequence>
<accession>A0ABR6CRK8</accession>
<evidence type="ECO:0000256" key="4">
    <source>
        <dbReference type="ARBA" id="ARBA00022679"/>
    </source>
</evidence>
<evidence type="ECO:0000313" key="25">
    <source>
        <dbReference type="Proteomes" id="UP000626697"/>
    </source>
</evidence>
<dbReference type="CDD" id="cd07906">
    <property type="entry name" value="Adenylation_DNA_ligase_LigD_LigC"/>
    <property type="match status" value="1"/>
</dbReference>
<dbReference type="GO" id="GO:0003910">
    <property type="term" value="F:DNA ligase (ATP) activity"/>
    <property type="evidence" value="ECO:0007669"/>
    <property type="project" value="UniProtKB-EC"/>
</dbReference>
<evidence type="ECO:0000313" key="24">
    <source>
        <dbReference type="EMBL" id="MBA9027670.1"/>
    </source>
</evidence>
<organism evidence="24 25">
    <name type="scientific">Peribacillus huizhouensis</name>
    <dbReference type="NCBI Taxonomy" id="1501239"/>
    <lineage>
        <taxon>Bacteria</taxon>
        <taxon>Bacillati</taxon>
        <taxon>Bacillota</taxon>
        <taxon>Bacilli</taxon>
        <taxon>Bacillales</taxon>
        <taxon>Bacillaceae</taxon>
        <taxon>Peribacillus</taxon>
    </lineage>
</organism>
<keyword evidence="15" id="KW-0233">DNA recombination</keyword>
<comment type="similarity">
    <text evidence="21">In the C-terminal section; belongs to the ATP-dependent DNA ligase family.</text>
</comment>
<evidence type="ECO:0000256" key="22">
    <source>
        <dbReference type="ARBA" id="ARBA00049990"/>
    </source>
</evidence>
<dbReference type="RefSeq" id="WP_182503097.1">
    <property type="nucleotide sequence ID" value="NZ_JACJHX010000009.1"/>
</dbReference>
<evidence type="ECO:0000256" key="10">
    <source>
        <dbReference type="ARBA" id="ARBA00022801"/>
    </source>
</evidence>
<keyword evidence="10" id="KW-0378">Hydrolase</keyword>
<evidence type="ECO:0000256" key="1">
    <source>
        <dbReference type="ARBA" id="ARBA00001936"/>
    </source>
</evidence>
<dbReference type="EC" id="6.5.1.1" evidence="2"/>
<keyword evidence="17" id="KW-0464">Manganese</keyword>
<reference evidence="24 25" key="1">
    <citation type="submission" date="2020-08" db="EMBL/GenBank/DDBJ databases">
        <title>Genomic Encyclopedia of Type Strains, Phase IV (KMG-IV): sequencing the most valuable type-strain genomes for metagenomic binning, comparative biology and taxonomic classification.</title>
        <authorList>
            <person name="Goeker M."/>
        </authorList>
    </citation>
    <scope>NUCLEOTIDE SEQUENCE [LARGE SCALE GENOMIC DNA]</scope>
    <source>
        <strain evidence="24 25">DSM 105481</strain>
    </source>
</reference>
<keyword evidence="4" id="KW-0808">Transferase</keyword>
<evidence type="ECO:0000256" key="2">
    <source>
        <dbReference type="ARBA" id="ARBA00012727"/>
    </source>
</evidence>
<keyword evidence="14" id="KW-0238">DNA-binding</keyword>
<keyword evidence="9" id="KW-0227">DNA damage</keyword>
<protein>
    <recommendedName>
        <fullName evidence="2">DNA ligase (ATP)</fullName>
        <ecNumber evidence="2">6.5.1.1</ecNumber>
    </recommendedName>
    <alternativeName>
        <fullName evidence="19">NHEJ DNA polymerase</fullName>
    </alternativeName>
</protein>
<evidence type="ECO:0000256" key="21">
    <source>
        <dbReference type="ARBA" id="ARBA00049981"/>
    </source>
</evidence>
<evidence type="ECO:0000256" key="17">
    <source>
        <dbReference type="ARBA" id="ARBA00023211"/>
    </source>
</evidence>
<dbReference type="PROSITE" id="PS50160">
    <property type="entry name" value="DNA_LIGASE_A3"/>
    <property type="match status" value="1"/>
</dbReference>
<keyword evidence="18" id="KW-0511">Multifunctional enzyme</keyword>
<comment type="cofactor">
    <cofactor evidence="1">
        <name>Mn(2+)</name>
        <dbReference type="ChEBI" id="CHEBI:29035"/>
    </cofactor>
</comment>
<evidence type="ECO:0000256" key="13">
    <source>
        <dbReference type="ARBA" id="ARBA00022932"/>
    </source>
</evidence>
<evidence type="ECO:0000256" key="16">
    <source>
        <dbReference type="ARBA" id="ARBA00023204"/>
    </source>
</evidence>
<keyword evidence="7" id="KW-0479">Metal-binding</keyword>
<evidence type="ECO:0000256" key="8">
    <source>
        <dbReference type="ARBA" id="ARBA00022741"/>
    </source>
</evidence>
<comment type="similarity">
    <text evidence="22">In the N-terminal section; belongs to the LigD polymerase family.</text>
</comment>
<evidence type="ECO:0000256" key="7">
    <source>
        <dbReference type="ARBA" id="ARBA00022723"/>
    </source>
</evidence>
<dbReference type="Pfam" id="PF01068">
    <property type="entry name" value="DNA_ligase_A_M"/>
    <property type="match status" value="1"/>
</dbReference>
<dbReference type="Pfam" id="PF21686">
    <property type="entry name" value="LigD_Prim-Pol"/>
    <property type="match status" value="1"/>
</dbReference>
<evidence type="ECO:0000256" key="11">
    <source>
        <dbReference type="ARBA" id="ARBA00022839"/>
    </source>
</evidence>
<evidence type="ECO:0000256" key="9">
    <source>
        <dbReference type="ARBA" id="ARBA00022763"/>
    </source>
</evidence>
<evidence type="ECO:0000259" key="23">
    <source>
        <dbReference type="PROSITE" id="PS50160"/>
    </source>
</evidence>
<comment type="caution">
    <text evidence="24">The sequence shown here is derived from an EMBL/GenBank/DDBJ whole genome shotgun (WGS) entry which is preliminary data.</text>
</comment>
<dbReference type="Gene3D" id="2.40.50.140">
    <property type="entry name" value="Nucleic acid-binding proteins"/>
    <property type="match status" value="1"/>
</dbReference>
<dbReference type="NCBIfam" id="TIGR02776">
    <property type="entry name" value="NHEJ_ligase_prk"/>
    <property type="match status" value="1"/>
</dbReference>
<dbReference type="PANTHER" id="PTHR42705:SF2">
    <property type="entry name" value="BIFUNCTIONAL NON-HOMOLOGOUS END JOINING PROTEIN LIGD"/>
    <property type="match status" value="1"/>
</dbReference>
<dbReference type="InterPro" id="IPR012310">
    <property type="entry name" value="DNA_ligase_ATP-dep_cent"/>
</dbReference>
<evidence type="ECO:0000256" key="14">
    <source>
        <dbReference type="ARBA" id="ARBA00023125"/>
    </source>
</evidence>
<dbReference type="SUPFAM" id="SSF50249">
    <property type="entry name" value="Nucleic acid-binding proteins"/>
    <property type="match status" value="1"/>
</dbReference>
<dbReference type="Gene3D" id="3.30.470.30">
    <property type="entry name" value="DNA ligase/mRNA capping enzyme"/>
    <property type="match status" value="1"/>
</dbReference>
<dbReference type="PROSITE" id="PS00697">
    <property type="entry name" value="DNA_LIGASE_A1"/>
    <property type="match status" value="1"/>
</dbReference>
<keyword evidence="8" id="KW-0547">Nucleotide-binding</keyword>
<dbReference type="InterPro" id="IPR014146">
    <property type="entry name" value="LigD_ligase_dom"/>
</dbReference>
<keyword evidence="16" id="KW-0234">DNA repair</keyword>
<evidence type="ECO:0000256" key="3">
    <source>
        <dbReference type="ARBA" id="ARBA00022598"/>
    </source>
</evidence>
<evidence type="ECO:0000256" key="5">
    <source>
        <dbReference type="ARBA" id="ARBA00022695"/>
    </source>
</evidence>
<gene>
    <name evidence="24" type="ORF">HNP81_002961</name>
</gene>
<dbReference type="InterPro" id="IPR014143">
    <property type="entry name" value="NHEJ_ligase_prk"/>
</dbReference>
<dbReference type="InterPro" id="IPR012340">
    <property type="entry name" value="NA-bd_OB-fold"/>
</dbReference>
<keyword evidence="13" id="KW-0239">DNA-directed DNA polymerase</keyword>
<dbReference type="NCBIfam" id="TIGR02779">
    <property type="entry name" value="NHEJ_ligase_lig"/>
    <property type="match status" value="1"/>
</dbReference>
<dbReference type="EMBL" id="JACJHX010000009">
    <property type="protein sequence ID" value="MBA9027670.1"/>
    <property type="molecule type" value="Genomic_DNA"/>
</dbReference>
<evidence type="ECO:0000256" key="18">
    <source>
        <dbReference type="ARBA" id="ARBA00023268"/>
    </source>
</evidence>
<keyword evidence="12" id="KW-0067">ATP-binding</keyword>
<dbReference type="Proteomes" id="UP000626697">
    <property type="component" value="Unassembled WGS sequence"/>
</dbReference>
<keyword evidence="11" id="KW-0269">Exonuclease</keyword>
<evidence type="ECO:0000256" key="6">
    <source>
        <dbReference type="ARBA" id="ARBA00022722"/>
    </source>
</evidence>
<dbReference type="Gene3D" id="3.90.920.10">
    <property type="entry name" value="DNA primase, PRIM domain"/>
    <property type="match status" value="1"/>
</dbReference>
<dbReference type="NCBIfam" id="TIGR02778">
    <property type="entry name" value="ligD_pol"/>
    <property type="match status" value="1"/>
</dbReference>